<feature type="domain" description="Plastid lipid-associated protein/fibrillin conserved" evidence="4">
    <location>
        <begin position="81"/>
        <end position="139"/>
    </location>
</feature>
<organism evidence="5">
    <name type="scientific">Proboscia inermis</name>
    <dbReference type="NCBI Taxonomy" id="420281"/>
    <lineage>
        <taxon>Eukaryota</taxon>
        <taxon>Sar</taxon>
        <taxon>Stramenopiles</taxon>
        <taxon>Ochrophyta</taxon>
        <taxon>Bacillariophyta</taxon>
        <taxon>Coscinodiscophyceae</taxon>
        <taxon>Rhizosoleniophycidae</taxon>
        <taxon>Rhizosoleniales</taxon>
        <taxon>Rhizosoleniaceae</taxon>
        <taxon>Proboscia</taxon>
    </lineage>
</organism>
<feature type="signal peptide" evidence="3">
    <location>
        <begin position="1"/>
        <end position="19"/>
    </location>
</feature>
<dbReference type="Pfam" id="PF04755">
    <property type="entry name" value="PAP_fibrillin"/>
    <property type="match status" value="1"/>
</dbReference>
<dbReference type="EMBL" id="HBEL01039500">
    <property type="protein sequence ID" value="CAD8422202.1"/>
    <property type="molecule type" value="Transcribed_RNA"/>
</dbReference>
<evidence type="ECO:0000256" key="1">
    <source>
        <dbReference type="ARBA" id="ARBA00004474"/>
    </source>
</evidence>
<reference evidence="5" key="1">
    <citation type="submission" date="2021-01" db="EMBL/GenBank/DDBJ databases">
        <authorList>
            <person name="Corre E."/>
            <person name="Pelletier E."/>
            <person name="Niang G."/>
            <person name="Scheremetjew M."/>
            <person name="Finn R."/>
            <person name="Kale V."/>
            <person name="Holt S."/>
            <person name="Cochrane G."/>
            <person name="Meng A."/>
            <person name="Brown T."/>
            <person name="Cohen L."/>
        </authorList>
    </citation>
    <scope>NUCLEOTIDE SEQUENCE</scope>
    <source>
        <strain evidence="5">CCAP1064/1</strain>
    </source>
</reference>
<protein>
    <recommendedName>
        <fullName evidence="4">Plastid lipid-associated protein/fibrillin conserved domain-containing protein</fullName>
    </recommendedName>
</protein>
<evidence type="ECO:0000256" key="3">
    <source>
        <dbReference type="SAM" id="SignalP"/>
    </source>
</evidence>
<evidence type="ECO:0000313" key="5">
    <source>
        <dbReference type="EMBL" id="CAD8422202.1"/>
    </source>
</evidence>
<sequence length="187" mass="19751">MKTVTTCIVTSLVFSQASAFNIQQPHLNRGVSACGTKLCMESDSFPSDSSDESLFEIADDVTVDVQTEEYTPTDSEQGVTSLLDALPSGVGVDLSKDTRASINEAILALETVNPTEDPAVSPLLNGVWSLKYAGGYESTGSLPSPTRQLALFLYSGGYSPGLFALSLAQQLPLGLVEPGDLEITIAR</sequence>
<keyword evidence="2" id="KW-0934">Plastid</keyword>
<evidence type="ECO:0000256" key="2">
    <source>
        <dbReference type="ARBA" id="ARBA00022640"/>
    </source>
</evidence>
<dbReference type="AlphaFoldDB" id="A0A7S0CHH7"/>
<keyword evidence="3" id="KW-0732">Signal</keyword>
<proteinExistence type="predicted"/>
<dbReference type="InterPro" id="IPR006843">
    <property type="entry name" value="PAP/fibrillin_dom"/>
</dbReference>
<feature type="chain" id="PRO_5031192013" description="Plastid lipid-associated protein/fibrillin conserved domain-containing protein" evidence="3">
    <location>
        <begin position="20"/>
        <end position="187"/>
    </location>
</feature>
<dbReference type="PANTHER" id="PTHR31906">
    <property type="entry name" value="PLASTID-LIPID-ASSOCIATED PROTEIN 4, CHLOROPLASTIC-RELATED"/>
    <property type="match status" value="1"/>
</dbReference>
<dbReference type="InterPro" id="IPR039633">
    <property type="entry name" value="PAP"/>
</dbReference>
<evidence type="ECO:0000259" key="4">
    <source>
        <dbReference type="Pfam" id="PF04755"/>
    </source>
</evidence>
<accession>A0A7S0CHH7</accession>
<gene>
    <name evidence="5" type="ORF">PINE0816_LOCUS18358</name>
</gene>
<name>A0A7S0CHH7_9STRA</name>
<dbReference type="GO" id="GO:0009536">
    <property type="term" value="C:plastid"/>
    <property type="evidence" value="ECO:0007669"/>
    <property type="project" value="UniProtKB-SubCell"/>
</dbReference>
<comment type="subcellular location">
    <subcellularLocation>
        <location evidence="1">Plastid</location>
    </subcellularLocation>
</comment>